<evidence type="ECO:0000313" key="3">
    <source>
        <dbReference type="Proteomes" id="UP001156870"/>
    </source>
</evidence>
<keyword evidence="3" id="KW-1185">Reference proteome</keyword>
<feature type="signal peptide" evidence="1">
    <location>
        <begin position="1"/>
        <end position="18"/>
    </location>
</feature>
<dbReference type="EMBL" id="BSPD01000020">
    <property type="protein sequence ID" value="GLS24805.1"/>
    <property type="molecule type" value="Genomic_DNA"/>
</dbReference>
<dbReference type="Proteomes" id="UP001156870">
    <property type="component" value="Unassembled WGS sequence"/>
</dbReference>
<protein>
    <submittedName>
        <fullName evidence="2">Uncharacterized protein</fullName>
    </submittedName>
</protein>
<dbReference type="RefSeq" id="WP_232592371.1">
    <property type="nucleotide sequence ID" value="NZ_BSPD01000020.1"/>
</dbReference>
<comment type="caution">
    <text evidence="2">The sequence shown here is derived from an EMBL/GenBank/DDBJ whole genome shotgun (WGS) entry which is preliminary data.</text>
</comment>
<gene>
    <name evidence="2" type="ORF">GCM10007877_05190</name>
</gene>
<name>A0AA37T7M9_9GAMM</name>
<accession>A0AA37T7M9</accession>
<sequence>MKKVVFLVAVLYSAFGFAAESTPFSKIQDIATDWGVNSTFFTLENKTIVNGCTRARLFVPLSNRMHDQILSIALSAFMAGKEVSFRITECTDKGTMVGSAVFVR</sequence>
<keyword evidence="1" id="KW-0732">Signal</keyword>
<dbReference type="AlphaFoldDB" id="A0AA37T7M9"/>
<reference evidence="2 3" key="1">
    <citation type="journal article" date="2014" name="Int. J. Syst. Evol. Microbiol.">
        <title>Complete genome sequence of Corynebacterium casei LMG S-19264T (=DSM 44701T), isolated from a smear-ripened cheese.</title>
        <authorList>
            <consortium name="US DOE Joint Genome Institute (JGI-PGF)"/>
            <person name="Walter F."/>
            <person name="Albersmeier A."/>
            <person name="Kalinowski J."/>
            <person name="Ruckert C."/>
        </authorList>
    </citation>
    <scope>NUCLEOTIDE SEQUENCE [LARGE SCALE GENOMIC DNA]</scope>
    <source>
        <strain evidence="2 3">NBRC 110095</strain>
    </source>
</reference>
<evidence type="ECO:0000313" key="2">
    <source>
        <dbReference type="EMBL" id="GLS24805.1"/>
    </source>
</evidence>
<feature type="chain" id="PRO_5041308014" evidence="1">
    <location>
        <begin position="19"/>
        <end position="104"/>
    </location>
</feature>
<organism evidence="2 3">
    <name type="scientific">Marinibactrum halimedae</name>
    <dbReference type="NCBI Taxonomy" id="1444977"/>
    <lineage>
        <taxon>Bacteria</taxon>
        <taxon>Pseudomonadati</taxon>
        <taxon>Pseudomonadota</taxon>
        <taxon>Gammaproteobacteria</taxon>
        <taxon>Cellvibrionales</taxon>
        <taxon>Cellvibrionaceae</taxon>
        <taxon>Marinibactrum</taxon>
    </lineage>
</organism>
<evidence type="ECO:0000256" key="1">
    <source>
        <dbReference type="SAM" id="SignalP"/>
    </source>
</evidence>
<proteinExistence type="predicted"/>